<dbReference type="EMBL" id="QGKM01000019">
    <property type="protein sequence ID" value="PWQ98030.1"/>
    <property type="molecule type" value="Genomic_DNA"/>
</dbReference>
<dbReference type="RefSeq" id="WP_109837289.1">
    <property type="nucleotide sequence ID" value="NZ_QGKM01000019.1"/>
</dbReference>
<evidence type="ECO:0000313" key="3">
    <source>
        <dbReference type="EMBL" id="PWQ98030.1"/>
    </source>
</evidence>
<keyword evidence="1" id="KW-0812">Transmembrane</keyword>
<proteinExistence type="predicted"/>
<dbReference type="OrthoDB" id="9133582at2"/>
<dbReference type="Pfam" id="PF09834">
    <property type="entry name" value="DUF2061"/>
    <property type="match status" value="1"/>
</dbReference>
<keyword evidence="1" id="KW-0472">Membrane</keyword>
<feature type="domain" description="DUF2061" evidence="2">
    <location>
        <begin position="8"/>
        <end position="59"/>
    </location>
</feature>
<organism evidence="3 4">
    <name type="scientific">Leucothrix pacifica</name>
    <dbReference type="NCBI Taxonomy" id="1247513"/>
    <lineage>
        <taxon>Bacteria</taxon>
        <taxon>Pseudomonadati</taxon>
        <taxon>Pseudomonadota</taxon>
        <taxon>Gammaproteobacteria</taxon>
        <taxon>Thiotrichales</taxon>
        <taxon>Thiotrichaceae</taxon>
        <taxon>Leucothrix</taxon>
    </lineage>
</organism>
<evidence type="ECO:0000259" key="2">
    <source>
        <dbReference type="Pfam" id="PF09834"/>
    </source>
</evidence>
<feature type="transmembrane region" description="Helical" evidence="1">
    <location>
        <begin position="12"/>
        <end position="29"/>
    </location>
</feature>
<dbReference type="InterPro" id="IPR018638">
    <property type="entry name" value="DUF2061_membrane"/>
</dbReference>
<name>A0A317CNX3_9GAMM</name>
<evidence type="ECO:0000256" key="1">
    <source>
        <dbReference type="SAM" id="Phobius"/>
    </source>
</evidence>
<protein>
    <recommendedName>
        <fullName evidence="2">DUF2061 domain-containing protein</fullName>
    </recommendedName>
</protein>
<gene>
    <name evidence="3" type="ORF">DKW60_08805</name>
</gene>
<dbReference type="Proteomes" id="UP000245539">
    <property type="component" value="Unassembled WGS sequence"/>
</dbReference>
<dbReference type="AlphaFoldDB" id="A0A317CNX3"/>
<feature type="transmembrane region" description="Helical" evidence="1">
    <location>
        <begin position="35"/>
        <end position="53"/>
    </location>
</feature>
<keyword evidence="4" id="KW-1185">Reference proteome</keyword>
<evidence type="ECO:0000313" key="4">
    <source>
        <dbReference type="Proteomes" id="UP000245539"/>
    </source>
</evidence>
<keyword evidence="1" id="KW-1133">Transmembrane helix</keyword>
<accession>A0A317CNX3</accession>
<sequence length="69" mass="7706">METTQRTIVKTISWQSLGIIVMSIIGYLHTGSLTTALSLAGSTVLISSVSYIFHEKLWQRISWGKTVQH</sequence>
<comment type="caution">
    <text evidence="3">The sequence shown here is derived from an EMBL/GenBank/DDBJ whole genome shotgun (WGS) entry which is preliminary data.</text>
</comment>
<reference evidence="3 4" key="1">
    <citation type="submission" date="2018-05" db="EMBL/GenBank/DDBJ databases">
        <title>Leucothrix arctica sp. nov., isolated from Arctic seawater.</title>
        <authorList>
            <person name="Choi A."/>
            <person name="Baek K."/>
        </authorList>
    </citation>
    <scope>NUCLEOTIDE SEQUENCE [LARGE SCALE GENOMIC DNA]</scope>
    <source>
        <strain evidence="3 4">JCM 18388</strain>
    </source>
</reference>